<feature type="transmembrane region" description="Helical" evidence="2">
    <location>
        <begin position="97"/>
        <end position="126"/>
    </location>
</feature>
<keyword evidence="2" id="KW-0812">Transmembrane</keyword>
<evidence type="ECO:0000313" key="5">
    <source>
        <dbReference type="Proteomes" id="UP001162483"/>
    </source>
</evidence>
<feature type="compositionally biased region" description="Polar residues" evidence="1">
    <location>
        <begin position="60"/>
        <end position="69"/>
    </location>
</feature>
<dbReference type="InterPro" id="IPR039159">
    <property type="entry name" value="SAYSD1"/>
</dbReference>
<dbReference type="Pfam" id="PF10260">
    <property type="entry name" value="SAYSvFN"/>
    <property type="match status" value="1"/>
</dbReference>
<proteinExistence type="predicted"/>
<keyword evidence="5" id="KW-1185">Reference proteome</keyword>
<dbReference type="EMBL" id="CATNWA010018647">
    <property type="protein sequence ID" value="CAI9608648.1"/>
    <property type="molecule type" value="Genomic_DNA"/>
</dbReference>
<evidence type="ECO:0000256" key="2">
    <source>
        <dbReference type="SAM" id="Phobius"/>
    </source>
</evidence>
<evidence type="ECO:0000313" key="4">
    <source>
        <dbReference type="EMBL" id="CAI9608648.1"/>
    </source>
</evidence>
<dbReference type="PANTHER" id="PTHR13527:SF0">
    <property type="entry name" value="SAYSVFN DOMAIN-CONTAINING PROTEIN 1"/>
    <property type="match status" value="1"/>
</dbReference>
<protein>
    <recommendedName>
        <fullName evidence="3">SAYSvFN domain-containing protein</fullName>
    </recommendedName>
</protein>
<keyword evidence="2" id="KW-0472">Membrane</keyword>
<sequence>MEQRLAEYRARKAKQHREDGPTGERPTRAEPTKKTLIETLKERIHGVCSRWGTPDISGHQDMSPTIQTSEPREEISPLDDTSSSSSSMWKVTLLLKVLLWLVLLGLFVELEFGMVYFVLSMFYWLYEGTRRPGQRRKGEKSAYSVFNPGCEAIDGTLTAEQFERELQYRPLAGT</sequence>
<name>A0ABN9GJ91_9NEOB</name>
<reference evidence="4" key="1">
    <citation type="submission" date="2023-05" db="EMBL/GenBank/DDBJ databases">
        <authorList>
            <person name="Stuckert A."/>
        </authorList>
    </citation>
    <scope>NUCLEOTIDE SEQUENCE</scope>
</reference>
<feature type="region of interest" description="Disordered" evidence="1">
    <location>
        <begin position="55"/>
        <end position="81"/>
    </location>
</feature>
<evidence type="ECO:0000259" key="3">
    <source>
        <dbReference type="Pfam" id="PF10260"/>
    </source>
</evidence>
<feature type="domain" description="SAYSvFN" evidence="3">
    <location>
        <begin position="96"/>
        <end position="166"/>
    </location>
</feature>
<comment type="caution">
    <text evidence="4">The sequence shown here is derived from an EMBL/GenBank/DDBJ whole genome shotgun (WGS) entry which is preliminary data.</text>
</comment>
<organism evidence="4 5">
    <name type="scientific">Staurois parvus</name>
    <dbReference type="NCBI Taxonomy" id="386267"/>
    <lineage>
        <taxon>Eukaryota</taxon>
        <taxon>Metazoa</taxon>
        <taxon>Chordata</taxon>
        <taxon>Craniata</taxon>
        <taxon>Vertebrata</taxon>
        <taxon>Euteleostomi</taxon>
        <taxon>Amphibia</taxon>
        <taxon>Batrachia</taxon>
        <taxon>Anura</taxon>
        <taxon>Neobatrachia</taxon>
        <taxon>Ranoidea</taxon>
        <taxon>Ranidae</taxon>
        <taxon>Staurois</taxon>
    </lineage>
</organism>
<dbReference type="InterPro" id="IPR019387">
    <property type="entry name" value="SAYSvFN_dom"/>
</dbReference>
<dbReference type="Proteomes" id="UP001162483">
    <property type="component" value="Unassembled WGS sequence"/>
</dbReference>
<gene>
    <name evidence="4" type="ORF">SPARVUS_LOCUS14135819</name>
</gene>
<accession>A0ABN9GJ91</accession>
<dbReference type="PANTHER" id="PTHR13527">
    <property type="entry name" value="SAYSVFN DOMAIN-CONTAINING PROTEIN 1"/>
    <property type="match status" value="1"/>
</dbReference>
<evidence type="ECO:0000256" key="1">
    <source>
        <dbReference type="SAM" id="MobiDB-lite"/>
    </source>
</evidence>
<keyword evidence="2" id="KW-1133">Transmembrane helix</keyword>
<feature type="region of interest" description="Disordered" evidence="1">
    <location>
        <begin position="1"/>
        <end position="33"/>
    </location>
</feature>